<feature type="chain" id="PRO_5042923067" evidence="1">
    <location>
        <begin position="23"/>
        <end position="95"/>
    </location>
</feature>
<feature type="signal peptide" evidence="1">
    <location>
        <begin position="1"/>
        <end position="22"/>
    </location>
</feature>
<keyword evidence="3" id="KW-1185">Reference proteome</keyword>
<gene>
    <name evidence="2" type="ORF">SNE40_015483</name>
</gene>
<accession>A0AAN8JKQ8</accession>
<comment type="caution">
    <text evidence="2">The sequence shown here is derived from an EMBL/GenBank/DDBJ whole genome shotgun (WGS) entry which is preliminary data.</text>
</comment>
<keyword evidence="1" id="KW-0732">Signal</keyword>
<evidence type="ECO:0000313" key="2">
    <source>
        <dbReference type="EMBL" id="KAK6177369.1"/>
    </source>
</evidence>
<dbReference type="Proteomes" id="UP001347796">
    <property type="component" value="Unassembled WGS sequence"/>
</dbReference>
<organism evidence="2 3">
    <name type="scientific">Patella caerulea</name>
    <name type="common">Rayed Mediterranean limpet</name>
    <dbReference type="NCBI Taxonomy" id="87958"/>
    <lineage>
        <taxon>Eukaryota</taxon>
        <taxon>Metazoa</taxon>
        <taxon>Spiralia</taxon>
        <taxon>Lophotrochozoa</taxon>
        <taxon>Mollusca</taxon>
        <taxon>Gastropoda</taxon>
        <taxon>Patellogastropoda</taxon>
        <taxon>Patelloidea</taxon>
        <taxon>Patellidae</taxon>
        <taxon>Patella</taxon>
    </lineage>
</organism>
<dbReference type="EMBL" id="JAZGQO010000010">
    <property type="protein sequence ID" value="KAK6177369.1"/>
    <property type="molecule type" value="Genomic_DNA"/>
</dbReference>
<evidence type="ECO:0000313" key="3">
    <source>
        <dbReference type="Proteomes" id="UP001347796"/>
    </source>
</evidence>
<name>A0AAN8JKQ8_PATCE</name>
<proteinExistence type="predicted"/>
<evidence type="ECO:0000256" key="1">
    <source>
        <dbReference type="SAM" id="SignalP"/>
    </source>
</evidence>
<sequence>MSSAVKLVLLFVLALDLQMALTSPSSERSRNEYELAAKSQELSRELELANRLLHRLMDVAYETAKDFGAKEDDLKNIKQKRNIITACYFQAITCY</sequence>
<dbReference type="AlphaFoldDB" id="A0AAN8JKQ8"/>
<protein>
    <submittedName>
        <fullName evidence="2">Uncharacterized protein</fullName>
    </submittedName>
</protein>
<reference evidence="2 3" key="1">
    <citation type="submission" date="2024-01" db="EMBL/GenBank/DDBJ databases">
        <title>The genome of the rayed Mediterranean limpet Patella caerulea (Linnaeus, 1758).</title>
        <authorList>
            <person name="Anh-Thu Weber A."/>
            <person name="Halstead-Nussloch G."/>
        </authorList>
    </citation>
    <scope>NUCLEOTIDE SEQUENCE [LARGE SCALE GENOMIC DNA]</scope>
    <source>
        <strain evidence="2">AATW-2023a</strain>
        <tissue evidence="2">Whole specimen</tissue>
    </source>
</reference>